<dbReference type="PANTHER" id="PTHR13061">
    <property type="entry name" value="DYNACTIN SUBUNIT P25"/>
    <property type="match status" value="1"/>
</dbReference>
<dbReference type="InterPro" id="IPR047324">
    <property type="entry name" value="LbH_gamma_CA-like"/>
</dbReference>
<comment type="caution">
    <text evidence="1">The sequence shown here is derived from an EMBL/GenBank/DDBJ whole genome shotgun (WGS) entry which is preliminary data.</text>
</comment>
<dbReference type="AlphaFoldDB" id="A0AAV9I8E9"/>
<dbReference type="InterPro" id="IPR011004">
    <property type="entry name" value="Trimer_LpxA-like_sf"/>
</dbReference>
<proteinExistence type="predicted"/>
<sequence length="262" mass="29054">MEGVRRAFYVVGQMIRETGQSMDHLGIRVQGGYHYREPLSRHRQLMNIGLKKPVFEDNVFIAPNASVIGSVQLGANTSVGYGAVLRADAVPIVVSSGSHIGDNVVIHCTRTPEERGNPTFIGRHVVLGPRSTIYSCTIYDHVYIGWGAVVEDDCILSPRCVVAAGSRVVKATNVGSEELWGGNPANYIRKLTSEELKYLEQLHKEQSQLAQLHAKICGKTPDQVESEKHMATLRARLPVDYLEYMQQVEMGKERIALPKTDK</sequence>
<dbReference type="Gene3D" id="2.160.10.10">
    <property type="entry name" value="Hexapeptide repeat proteins"/>
    <property type="match status" value="1"/>
</dbReference>
<dbReference type="Proteomes" id="UP001300502">
    <property type="component" value="Unassembled WGS sequence"/>
</dbReference>
<dbReference type="SUPFAM" id="SSF51161">
    <property type="entry name" value="Trimeric LpxA-like enzymes"/>
    <property type="match status" value="1"/>
</dbReference>
<accession>A0AAV9I8E9</accession>
<dbReference type="InterPro" id="IPR001451">
    <property type="entry name" value="Hexapep"/>
</dbReference>
<name>A0AAV9I8E9_9RHOD</name>
<dbReference type="Pfam" id="PF00132">
    <property type="entry name" value="Hexapep"/>
    <property type="match status" value="1"/>
</dbReference>
<evidence type="ECO:0000313" key="2">
    <source>
        <dbReference type="Proteomes" id="UP001300502"/>
    </source>
</evidence>
<protein>
    <submittedName>
        <fullName evidence="1">Uncharacterized protein</fullName>
    </submittedName>
</protein>
<reference evidence="1 2" key="1">
    <citation type="submission" date="2022-07" db="EMBL/GenBank/DDBJ databases">
        <title>Genome-wide signatures of adaptation to extreme environments.</title>
        <authorList>
            <person name="Cho C.H."/>
            <person name="Yoon H.S."/>
        </authorList>
    </citation>
    <scope>NUCLEOTIDE SEQUENCE [LARGE SCALE GENOMIC DNA]</scope>
    <source>
        <strain evidence="1 2">108.79 E11</strain>
    </source>
</reference>
<organism evidence="1 2">
    <name type="scientific">Galdieria yellowstonensis</name>
    <dbReference type="NCBI Taxonomy" id="3028027"/>
    <lineage>
        <taxon>Eukaryota</taxon>
        <taxon>Rhodophyta</taxon>
        <taxon>Bangiophyceae</taxon>
        <taxon>Galdieriales</taxon>
        <taxon>Galdieriaceae</taxon>
        <taxon>Galdieria</taxon>
    </lineage>
</organism>
<dbReference type="EMBL" id="JANCYU010000018">
    <property type="protein sequence ID" value="KAK4523644.1"/>
    <property type="molecule type" value="Genomic_DNA"/>
</dbReference>
<dbReference type="InterPro" id="IPR050484">
    <property type="entry name" value="Transf_Hexapept/Carb_Anhydrase"/>
</dbReference>
<dbReference type="PANTHER" id="PTHR13061:SF29">
    <property type="entry name" value="GAMMA CARBONIC ANHYDRASE-LIKE 1, MITOCHONDRIAL-RELATED"/>
    <property type="match status" value="1"/>
</dbReference>
<dbReference type="CDD" id="cd04645">
    <property type="entry name" value="LbH_gamma_CA_like"/>
    <property type="match status" value="1"/>
</dbReference>
<keyword evidence="2" id="KW-1185">Reference proteome</keyword>
<evidence type="ECO:0000313" key="1">
    <source>
        <dbReference type="EMBL" id="KAK4523644.1"/>
    </source>
</evidence>
<gene>
    <name evidence="1" type="ORF">GAYE_PCTG71G1540</name>
</gene>